<reference evidence="2 3" key="1">
    <citation type="submission" date="2024-04" db="EMBL/GenBank/DDBJ databases">
        <title>Luteolibacter sp. isolated from soil.</title>
        <authorList>
            <person name="An J."/>
        </authorList>
    </citation>
    <scope>NUCLEOTIDE SEQUENCE [LARGE SCALE GENOMIC DNA]</scope>
    <source>
        <strain evidence="2 3">Y139</strain>
    </source>
</reference>
<feature type="signal peptide" evidence="1">
    <location>
        <begin position="1"/>
        <end position="17"/>
    </location>
</feature>
<name>A0ABU9ASK9_9BACT</name>
<evidence type="ECO:0000256" key="1">
    <source>
        <dbReference type="SAM" id="SignalP"/>
    </source>
</evidence>
<protein>
    <submittedName>
        <fullName evidence="2">Uncharacterized protein</fullName>
    </submittedName>
</protein>
<keyword evidence="1" id="KW-0732">Signal</keyword>
<dbReference type="EMBL" id="JBBUKT010000003">
    <property type="protein sequence ID" value="MEK7950601.1"/>
    <property type="molecule type" value="Genomic_DNA"/>
</dbReference>
<keyword evidence="3" id="KW-1185">Reference proteome</keyword>
<comment type="caution">
    <text evidence="2">The sequence shown here is derived from an EMBL/GenBank/DDBJ whole genome shotgun (WGS) entry which is preliminary data.</text>
</comment>
<sequence>MRWRVLLCVWLVGPLMAQTPLAKQFEELRTAREAAMQEQDKQYLAKLKVLHARAEKASDMEAKALLNTEIAKLEASTVAPATAGGVVPDKIATADDLGAVLVAAKNCEWLKHDGSVFDRFQFLPGGKLKVPGSMNWLTKWEPVSKDEFRIYHQDGFYWLFEFSRDAGFAKSVKKRGAAQDETKAIRLLYKMSP</sequence>
<gene>
    <name evidence="2" type="ORF">WKV53_08845</name>
</gene>
<feature type="chain" id="PRO_5045137841" evidence="1">
    <location>
        <begin position="18"/>
        <end position="193"/>
    </location>
</feature>
<evidence type="ECO:0000313" key="3">
    <source>
        <dbReference type="Proteomes" id="UP001371305"/>
    </source>
</evidence>
<dbReference type="Proteomes" id="UP001371305">
    <property type="component" value="Unassembled WGS sequence"/>
</dbReference>
<evidence type="ECO:0000313" key="2">
    <source>
        <dbReference type="EMBL" id="MEK7950601.1"/>
    </source>
</evidence>
<accession>A0ABU9ASK9</accession>
<dbReference type="RefSeq" id="WP_341404209.1">
    <property type="nucleotide sequence ID" value="NZ_JBBUKT010000003.1"/>
</dbReference>
<organism evidence="2 3">
    <name type="scientific">Luteolibacter soli</name>
    <dbReference type="NCBI Taxonomy" id="3135280"/>
    <lineage>
        <taxon>Bacteria</taxon>
        <taxon>Pseudomonadati</taxon>
        <taxon>Verrucomicrobiota</taxon>
        <taxon>Verrucomicrobiia</taxon>
        <taxon>Verrucomicrobiales</taxon>
        <taxon>Verrucomicrobiaceae</taxon>
        <taxon>Luteolibacter</taxon>
    </lineage>
</organism>
<proteinExistence type="predicted"/>